<comment type="caution">
    <text evidence="7">The sequence shown here is derived from an EMBL/GenBank/DDBJ whole genome shotgun (WGS) entry which is preliminary data.</text>
</comment>
<dbReference type="PROSITE" id="PS51387">
    <property type="entry name" value="FAD_PCMH"/>
    <property type="match status" value="1"/>
</dbReference>
<dbReference type="EMBL" id="BAAAJE010000020">
    <property type="protein sequence ID" value="GAA1154759.1"/>
    <property type="molecule type" value="Genomic_DNA"/>
</dbReference>
<evidence type="ECO:0000256" key="5">
    <source>
        <dbReference type="ARBA" id="ARBA00023002"/>
    </source>
</evidence>
<evidence type="ECO:0000256" key="1">
    <source>
        <dbReference type="ARBA" id="ARBA00001974"/>
    </source>
</evidence>
<evidence type="ECO:0000256" key="4">
    <source>
        <dbReference type="ARBA" id="ARBA00022827"/>
    </source>
</evidence>
<protein>
    <submittedName>
        <fullName evidence="7">FAD-binding oxidoreductase</fullName>
    </submittedName>
</protein>
<keyword evidence="4" id="KW-0274">FAD</keyword>
<sequence length="460" mass="47786">MLCMTTTPLSPADGLRGLCGGRVHLPGDPGYDAARTPWNLAVDQRPAAVAVPHSADEVGEVVRAAVAAGLRVAPQSSGHGAGPLGEQALDDVVLVRVHELTGVTVDPDARTARVLGGTLWQEVVAAAAPHGLAAMHGSSPDVSVAGYLLGGGLSFYGRRHGVAANSLRAVELVAADGSVVRASAEENPDLFWAVRGGGGNFGVAVAFEIDLLPYPDVYAGMLLWDRERAPEVMRAWAAWTRDVPESVTTSFRVMSFPPLPDLPPFLSGRQLVVVDGAVLEDDDRAAELLTPLRELQPEMDTFGRIPAVGLTGVHMDPPTPVPAVSDHTVLADLPEEAITAYLGEIGPGTTTSLLFGELRHLGGALGRPAEGGGVASHLDGEYALFAVAVAPFPEAAAQGRADAAALCAALAPWSTGSLVLNFTETDVDPAPMYGDRWERLRSARAAADPAGVFVGHHPVG</sequence>
<dbReference type="Gene3D" id="3.40.462.20">
    <property type="match status" value="1"/>
</dbReference>
<dbReference type="Gene3D" id="3.30.43.10">
    <property type="entry name" value="Uridine Diphospho-n-acetylenolpyruvylglucosamine Reductase, domain 2"/>
    <property type="match status" value="1"/>
</dbReference>
<proteinExistence type="inferred from homology"/>
<dbReference type="InterPro" id="IPR050416">
    <property type="entry name" value="FAD-linked_Oxidoreductase"/>
</dbReference>
<accession>A0ABN1UK05</accession>
<comment type="similarity">
    <text evidence="2">Belongs to the oxygen-dependent FAD-linked oxidoreductase family.</text>
</comment>
<dbReference type="Pfam" id="PF01565">
    <property type="entry name" value="FAD_binding_4"/>
    <property type="match status" value="1"/>
</dbReference>
<dbReference type="InterPro" id="IPR006093">
    <property type="entry name" value="Oxy_OxRdtase_FAD_BS"/>
</dbReference>
<reference evidence="7 8" key="1">
    <citation type="journal article" date="2019" name="Int. J. Syst. Evol. Microbiol.">
        <title>The Global Catalogue of Microorganisms (GCM) 10K type strain sequencing project: providing services to taxonomists for standard genome sequencing and annotation.</title>
        <authorList>
            <consortium name="The Broad Institute Genomics Platform"/>
            <consortium name="The Broad Institute Genome Sequencing Center for Infectious Disease"/>
            <person name="Wu L."/>
            <person name="Ma J."/>
        </authorList>
    </citation>
    <scope>NUCLEOTIDE SEQUENCE [LARGE SCALE GENOMIC DNA]</scope>
    <source>
        <strain evidence="7 8">JCM 11813</strain>
    </source>
</reference>
<organism evidence="7 8">
    <name type="scientific">Nocardioides aquiterrae</name>
    <dbReference type="NCBI Taxonomy" id="203799"/>
    <lineage>
        <taxon>Bacteria</taxon>
        <taxon>Bacillati</taxon>
        <taxon>Actinomycetota</taxon>
        <taxon>Actinomycetes</taxon>
        <taxon>Propionibacteriales</taxon>
        <taxon>Nocardioidaceae</taxon>
        <taxon>Nocardioides</taxon>
    </lineage>
</organism>
<dbReference type="InterPro" id="IPR016166">
    <property type="entry name" value="FAD-bd_PCMH"/>
</dbReference>
<dbReference type="PANTHER" id="PTHR42973:SF39">
    <property type="entry name" value="FAD-BINDING PCMH-TYPE DOMAIN-CONTAINING PROTEIN"/>
    <property type="match status" value="1"/>
</dbReference>
<name>A0ABN1UK05_9ACTN</name>
<dbReference type="InterPro" id="IPR006094">
    <property type="entry name" value="Oxid_FAD_bind_N"/>
</dbReference>
<dbReference type="SUPFAM" id="SSF56176">
    <property type="entry name" value="FAD-binding/transporter-associated domain-like"/>
    <property type="match status" value="1"/>
</dbReference>
<dbReference type="InterPro" id="IPR036318">
    <property type="entry name" value="FAD-bd_PCMH-like_sf"/>
</dbReference>
<feature type="domain" description="FAD-binding PCMH-type" evidence="6">
    <location>
        <begin position="42"/>
        <end position="214"/>
    </location>
</feature>
<comment type="cofactor">
    <cofactor evidence="1">
        <name>FAD</name>
        <dbReference type="ChEBI" id="CHEBI:57692"/>
    </cofactor>
</comment>
<dbReference type="PANTHER" id="PTHR42973">
    <property type="entry name" value="BINDING OXIDOREDUCTASE, PUTATIVE (AFU_ORTHOLOGUE AFUA_1G17690)-RELATED"/>
    <property type="match status" value="1"/>
</dbReference>
<evidence type="ECO:0000259" key="6">
    <source>
        <dbReference type="PROSITE" id="PS51387"/>
    </source>
</evidence>
<dbReference type="Gene3D" id="3.30.465.10">
    <property type="match status" value="1"/>
</dbReference>
<evidence type="ECO:0000256" key="2">
    <source>
        <dbReference type="ARBA" id="ARBA00005466"/>
    </source>
</evidence>
<keyword evidence="3" id="KW-0285">Flavoprotein</keyword>
<evidence type="ECO:0000256" key="3">
    <source>
        <dbReference type="ARBA" id="ARBA00022630"/>
    </source>
</evidence>
<dbReference type="InterPro" id="IPR016167">
    <property type="entry name" value="FAD-bd_PCMH_sub1"/>
</dbReference>
<evidence type="ECO:0000313" key="8">
    <source>
        <dbReference type="Proteomes" id="UP001499979"/>
    </source>
</evidence>
<gene>
    <name evidence="7" type="ORF">GCM10009606_36230</name>
</gene>
<dbReference type="PROSITE" id="PS00862">
    <property type="entry name" value="OX2_COVAL_FAD"/>
    <property type="match status" value="1"/>
</dbReference>
<keyword evidence="5" id="KW-0560">Oxidoreductase</keyword>
<evidence type="ECO:0000313" key="7">
    <source>
        <dbReference type="EMBL" id="GAA1154759.1"/>
    </source>
</evidence>
<dbReference type="Proteomes" id="UP001499979">
    <property type="component" value="Unassembled WGS sequence"/>
</dbReference>
<dbReference type="InterPro" id="IPR016169">
    <property type="entry name" value="FAD-bd_PCMH_sub2"/>
</dbReference>
<keyword evidence="8" id="KW-1185">Reference proteome</keyword>